<dbReference type="GO" id="GO:0005886">
    <property type="term" value="C:plasma membrane"/>
    <property type="evidence" value="ECO:0007669"/>
    <property type="project" value="UniProtKB-SubCell"/>
</dbReference>
<evidence type="ECO:0000256" key="6">
    <source>
        <dbReference type="SAM" id="Phobius"/>
    </source>
</evidence>
<dbReference type="InterPro" id="IPR036259">
    <property type="entry name" value="MFS_trans_sf"/>
</dbReference>
<dbReference type="PROSITE" id="PS50850">
    <property type="entry name" value="MFS"/>
    <property type="match status" value="1"/>
</dbReference>
<feature type="transmembrane region" description="Helical" evidence="6">
    <location>
        <begin position="334"/>
        <end position="353"/>
    </location>
</feature>
<keyword evidence="2" id="KW-0813">Transport</keyword>
<keyword evidence="3 6" id="KW-0812">Transmembrane</keyword>
<dbReference type="PANTHER" id="PTHR23511">
    <property type="entry name" value="SYNAPTIC VESICLE GLYCOPROTEIN 2"/>
    <property type="match status" value="1"/>
</dbReference>
<dbReference type="OrthoDB" id="9787026at2"/>
<feature type="transmembrane region" description="Helical" evidence="6">
    <location>
        <begin position="359"/>
        <end position="380"/>
    </location>
</feature>
<dbReference type="InterPro" id="IPR005829">
    <property type="entry name" value="Sugar_transporter_CS"/>
</dbReference>
<evidence type="ECO:0000313" key="9">
    <source>
        <dbReference type="Proteomes" id="UP000186156"/>
    </source>
</evidence>
<evidence type="ECO:0000256" key="3">
    <source>
        <dbReference type="ARBA" id="ARBA00022692"/>
    </source>
</evidence>
<feature type="domain" description="Major facilitator superfamily (MFS) profile" evidence="7">
    <location>
        <begin position="25"/>
        <end position="447"/>
    </location>
</feature>
<dbReference type="RefSeq" id="WP_076348774.1">
    <property type="nucleotide sequence ID" value="NZ_FTOO01000012.1"/>
</dbReference>
<feature type="transmembrane region" description="Helical" evidence="6">
    <location>
        <begin position="179"/>
        <end position="202"/>
    </location>
</feature>
<keyword evidence="4 6" id="KW-1133">Transmembrane helix</keyword>
<comment type="subcellular location">
    <subcellularLocation>
        <location evidence="1">Cell membrane</location>
        <topology evidence="1">Multi-pass membrane protein</topology>
    </subcellularLocation>
</comment>
<evidence type="ECO:0000256" key="1">
    <source>
        <dbReference type="ARBA" id="ARBA00004651"/>
    </source>
</evidence>
<evidence type="ECO:0000256" key="5">
    <source>
        <dbReference type="ARBA" id="ARBA00023136"/>
    </source>
</evidence>
<feature type="transmembrane region" description="Helical" evidence="6">
    <location>
        <begin position="59"/>
        <end position="79"/>
    </location>
</feature>
<dbReference type="SUPFAM" id="SSF103473">
    <property type="entry name" value="MFS general substrate transporter"/>
    <property type="match status" value="1"/>
</dbReference>
<name>A0A1N7PD02_9BACL</name>
<reference evidence="9" key="1">
    <citation type="submission" date="2017-01" db="EMBL/GenBank/DDBJ databases">
        <authorList>
            <person name="Varghese N."/>
            <person name="Submissions S."/>
        </authorList>
    </citation>
    <scope>NUCLEOTIDE SEQUENCE [LARGE SCALE GENOMIC DNA]</scope>
    <source>
        <strain evidence="9">DSM 16176</strain>
    </source>
</reference>
<dbReference type="PROSITE" id="PS00216">
    <property type="entry name" value="SUGAR_TRANSPORT_1"/>
    <property type="match status" value="1"/>
</dbReference>
<accession>A0A1N7PD02</accession>
<dbReference type="Pfam" id="PF00083">
    <property type="entry name" value="Sugar_tr"/>
    <property type="match status" value="1"/>
</dbReference>
<feature type="transmembrane region" description="Helical" evidence="6">
    <location>
        <begin position="149"/>
        <end position="173"/>
    </location>
</feature>
<dbReference type="Proteomes" id="UP000186156">
    <property type="component" value="Unassembled WGS sequence"/>
</dbReference>
<keyword evidence="5 6" id="KW-0472">Membrane</keyword>
<dbReference type="InterPro" id="IPR005828">
    <property type="entry name" value="MFS_sugar_transport-like"/>
</dbReference>
<feature type="transmembrane region" description="Helical" evidence="6">
    <location>
        <begin position="91"/>
        <end position="109"/>
    </location>
</feature>
<gene>
    <name evidence="8" type="ORF">SAMN05421799_112103</name>
</gene>
<organism evidence="8 9">
    <name type="scientific">Alicyclobacillus vulcanalis</name>
    <dbReference type="NCBI Taxonomy" id="252246"/>
    <lineage>
        <taxon>Bacteria</taxon>
        <taxon>Bacillati</taxon>
        <taxon>Bacillota</taxon>
        <taxon>Bacilli</taxon>
        <taxon>Bacillales</taxon>
        <taxon>Alicyclobacillaceae</taxon>
        <taxon>Alicyclobacillus</taxon>
    </lineage>
</organism>
<evidence type="ECO:0000259" key="7">
    <source>
        <dbReference type="PROSITE" id="PS50850"/>
    </source>
</evidence>
<feature type="transmembrane region" description="Helical" evidence="6">
    <location>
        <begin position="392"/>
        <end position="412"/>
    </location>
</feature>
<dbReference type="Gene3D" id="1.20.1250.20">
    <property type="entry name" value="MFS general substrate transporter like domains"/>
    <property type="match status" value="1"/>
</dbReference>
<feature type="transmembrane region" description="Helical" evidence="6">
    <location>
        <begin position="265"/>
        <end position="285"/>
    </location>
</feature>
<feature type="transmembrane region" description="Helical" evidence="6">
    <location>
        <begin position="21"/>
        <end position="47"/>
    </location>
</feature>
<dbReference type="STRING" id="252246.SAMN05421799_112103"/>
<evidence type="ECO:0000256" key="4">
    <source>
        <dbReference type="ARBA" id="ARBA00022989"/>
    </source>
</evidence>
<dbReference type="CDD" id="cd17316">
    <property type="entry name" value="MFS_SV2_like"/>
    <property type="match status" value="1"/>
</dbReference>
<keyword evidence="9" id="KW-1185">Reference proteome</keyword>
<feature type="transmembrane region" description="Helical" evidence="6">
    <location>
        <begin position="424"/>
        <end position="442"/>
    </location>
</feature>
<protein>
    <submittedName>
        <fullName evidence="8">MFS transporter, putative metabolite:H+ symporter</fullName>
    </submittedName>
</protein>
<dbReference type="EMBL" id="FTOO01000012">
    <property type="protein sequence ID" value="SIT08407.1"/>
    <property type="molecule type" value="Genomic_DNA"/>
</dbReference>
<dbReference type="InterPro" id="IPR020846">
    <property type="entry name" value="MFS_dom"/>
</dbReference>
<sequence>MANFRDVNLLTRLNRLPITPRLMGIIALLSLVWLAEAFDIGIVGPVLTTLEKAWHLSSWQTGLLAIASTLGIVVGMIPAGMMADRFGRRRVILMGIAWFSVVTMFGALANNVADLFLVRFLAGIGEGAVLPMPYLILSEFTNSRRRAVSVGYANGILTAAYIVPSLVSIWALHHYPDAVAWRIPFLLGGVPLIMLLPIGLWLPESPRYLLDKGRQTPVAQLVEALEQQASLPHDETLYDEVIAETLDETPHDMLKTLRSIFRPPLLSRSAMVILHLTAALMLFYVLQVFGPALLAKRGLGVSNSILDTGLMMLFAGFGSVCQGYLSDQFGRKRVLAAYAALATIGCLLFASVHTRDATVVAGVLTAFFGLGIFPVSKLSVAEQYPTEVRGRGVYVGEMIARGLSGIVTTYFIPFVLSLGGDRVVFLGMAVVLVAFTTPFVLFGRETAQLQLEYATSVRPIERMRPRFSRH</sequence>
<proteinExistence type="predicted"/>
<dbReference type="AlphaFoldDB" id="A0A1N7PD02"/>
<dbReference type="PROSITE" id="PS00217">
    <property type="entry name" value="SUGAR_TRANSPORT_2"/>
    <property type="match status" value="1"/>
</dbReference>
<feature type="transmembrane region" description="Helical" evidence="6">
    <location>
        <begin position="305"/>
        <end position="325"/>
    </location>
</feature>
<feature type="transmembrane region" description="Helical" evidence="6">
    <location>
        <begin position="115"/>
        <end position="137"/>
    </location>
</feature>
<evidence type="ECO:0000256" key="2">
    <source>
        <dbReference type="ARBA" id="ARBA00022448"/>
    </source>
</evidence>
<evidence type="ECO:0000313" key="8">
    <source>
        <dbReference type="EMBL" id="SIT08407.1"/>
    </source>
</evidence>
<dbReference type="GO" id="GO:0022857">
    <property type="term" value="F:transmembrane transporter activity"/>
    <property type="evidence" value="ECO:0007669"/>
    <property type="project" value="InterPro"/>
</dbReference>